<dbReference type="InterPro" id="IPR016197">
    <property type="entry name" value="Chromo-like_dom_sf"/>
</dbReference>
<feature type="compositionally biased region" description="Basic residues" evidence="4">
    <location>
        <begin position="115"/>
        <end position="127"/>
    </location>
</feature>
<dbReference type="SMART" id="SM00298">
    <property type="entry name" value="CHROMO"/>
    <property type="match status" value="2"/>
</dbReference>
<comment type="caution">
    <text evidence="6">The sequence shown here is derived from an EMBL/GenBank/DDBJ whole genome shotgun (WGS) entry which is preliminary data.</text>
</comment>
<dbReference type="OrthoDB" id="3647690at2759"/>
<dbReference type="EMBL" id="PNEN01000518">
    <property type="protein sequence ID" value="PPJ56471.1"/>
    <property type="molecule type" value="Genomic_DNA"/>
</dbReference>
<feature type="compositionally biased region" description="Polar residues" evidence="4">
    <location>
        <begin position="129"/>
        <end position="138"/>
    </location>
</feature>
<comment type="subcellular location">
    <subcellularLocation>
        <location evidence="1">Nucleus</location>
    </subcellularLocation>
</comment>
<evidence type="ECO:0000259" key="5">
    <source>
        <dbReference type="PROSITE" id="PS50013"/>
    </source>
</evidence>
<feature type="domain" description="Chromo" evidence="5">
    <location>
        <begin position="65"/>
        <end position="105"/>
    </location>
</feature>
<feature type="compositionally biased region" description="Acidic residues" evidence="4">
    <location>
        <begin position="146"/>
        <end position="155"/>
    </location>
</feature>
<evidence type="ECO:0000256" key="2">
    <source>
        <dbReference type="ARBA" id="ARBA00011353"/>
    </source>
</evidence>
<feature type="region of interest" description="Disordered" evidence="4">
    <location>
        <begin position="1"/>
        <end position="24"/>
    </location>
</feature>
<keyword evidence="3" id="KW-0539">Nucleus</keyword>
<reference evidence="7" key="1">
    <citation type="journal article" date="2017" name="bioRxiv">
        <title>Conservation of a gene cluster reveals novel cercosporin biosynthetic mechanisms and extends production to the genus Colletotrichum.</title>
        <authorList>
            <person name="de Jonge R."/>
            <person name="Ebert M.K."/>
            <person name="Huitt-Roehl C.R."/>
            <person name="Pal P."/>
            <person name="Suttle J.C."/>
            <person name="Spanner R.E."/>
            <person name="Neubauer J.D."/>
            <person name="Jurick W.M.II."/>
            <person name="Stott K.A."/>
            <person name="Secor G.A."/>
            <person name="Thomma B.P.H.J."/>
            <person name="Van de Peer Y."/>
            <person name="Townsend C.A."/>
            <person name="Bolton M.D."/>
        </authorList>
    </citation>
    <scope>NUCLEOTIDE SEQUENCE [LARGE SCALE GENOMIC DNA]</scope>
    <source>
        <strain evidence="7">CBS538.71</strain>
    </source>
</reference>
<dbReference type="CDD" id="cd00024">
    <property type="entry name" value="CD_CSD"/>
    <property type="match status" value="2"/>
</dbReference>
<accession>A0A2S6C9Q3</accession>
<organism evidence="6 7">
    <name type="scientific">Cercospora berteroae</name>
    <dbReference type="NCBI Taxonomy" id="357750"/>
    <lineage>
        <taxon>Eukaryota</taxon>
        <taxon>Fungi</taxon>
        <taxon>Dikarya</taxon>
        <taxon>Ascomycota</taxon>
        <taxon>Pezizomycotina</taxon>
        <taxon>Dothideomycetes</taxon>
        <taxon>Dothideomycetidae</taxon>
        <taxon>Mycosphaerellales</taxon>
        <taxon>Mycosphaerellaceae</taxon>
        <taxon>Cercospora</taxon>
    </lineage>
</organism>
<dbReference type="PANTHER" id="PTHR22812">
    <property type="entry name" value="CHROMOBOX PROTEIN"/>
    <property type="match status" value="1"/>
</dbReference>
<feature type="region of interest" description="Disordered" evidence="4">
    <location>
        <begin position="202"/>
        <end position="222"/>
    </location>
</feature>
<feature type="compositionally biased region" description="Basic residues" evidence="4">
    <location>
        <begin position="213"/>
        <end position="222"/>
    </location>
</feature>
<dbReference type="AlphaFoldDB" id="A0A2S6C9Q3"/>
<dbReference type="GO" id="GO:0006338">
    <property type="term" value="P:chromatin remodeling"/>
    <property type="evidence" value="ECO:0007669"/>
    <property type="project" value="UniProtKB-ARBA"/>
</dbReference>
<evidence type="ECO:0000256" key="1">
    <source>
        <dbReference type="ARBA" id="ARBA00004123"/>
    </source>
</evidence>
<name>A0A2S6C9Q3_9PEZI</name>
<gene>
    <name evidence="6" type="ORF">CBER1_10923</name>
</gene>
<evidence type="ECO:0000313" key="7">
    <source>
        <dbReference type="Proteomes" id="UP000237631"/>
    </source>
</evidence>
<proteinExistence type="predicted"/>
<protein>
    <recommendedName>
        <fullName evidence="5">Chromo domain-containing protein</fullName>
    </recommendedName>
</protein>
<evidence type="ECO:0000256" key="4">
    <source>
        <dbReference type="SAM" id="MobiDB-lite"/>
    </source>
</evidence>
<dbReference type="Gene3D" id="2.40.50.40">
    <property type="match status" value="2"/>
</dbReference>
<comment type="subunit">
    <text evidence="2">Component of the NuA4 histone acetyltransferase complex.</text>
</comment>
<feature type="region of interest" description="Disordered" evidence="4">
    <location>
        <begin position="114"/>
        <end position="155"/>
    </location>
</feature>
<dbReference type="InterPro" id="IPR051219">
    <property type="entry name" value="Heterochromatin_chromo-domain"/>
</dbReference>
<keyword evidence="7" id="KW-1185">Reference proteome</keyword>
<evidence type="ECO:0000313" key="6">
    <source>
        <dbReference type="EMBL" id="PPJ56471.1"/>
    </source>
</evidence>
<dbReference type="InterPro" id="IPR000953">
    <property type="entry name" value="Chromo/chromo_shadow_dom"/>
</dbReference>
<dbReference type="Proteomes" id="UP000237631">
    <property type="component" value="Unassembled WGS sequence"/>
</dbReference>
<evidence type="ECO:0000256" key="3">
    <source>
        <dbReference type="ARBA" id="ARBA00023242"/>
    </source>
</evidence>
<feature type="domain" description="Chromo" evidence="5">
    <location>
        <begin position="159"/>
        <end position="220"/>
    </location>
</feature>
<dbReference type="SUPFAM" id="SSF54160">
    <property type="entry name" value="Chromo domain-like"/>
    <property type="match status" value="2"/>
</dbReference>
<sequence length="222" mass="25109">MARRRYHSASGGASSPIFSPATARKRTVTYARRAKSHLVCKTSRARSTASLDPVLQPQQDDTREFDVEAIIDEHRRTRRFLVRWSGTNPATGSKWPDSWEPRSNLNRAALEHWRRTARPASHRKASGRVRSSGSSTADRGTAVAATEEEDDEGDTEMVWAVEAILDERARHYLIRWDGADPVTGQKWSDSWEPKANVGRAAIEEWEASQNGKTTRKKKKKKK</sequence>
<dbReference type="GO" id="GO:0005634">
    <property type="term" value="C:nucleus"/>
    <property type="evidence" value="ECO:0007669"/>
    <property type="project" value="UniProtKB-SubCell"/>
</dbReference>
<dbReference type="PROSITE" id="PS50013">
    <property type="entry name" value="CHROMO_2"/>
    <property type="match status" value="2"/>
</dbReference>